<organism evidence="9 10">
    <name type="scientific">Lentilactobacillus curieae</name>
    <dbReference type="NCBI Taxonomy" id="1138822"/>
    <lineage>
        <taxon>Bacteria</taxon>
        <taxon>Bacillati</taxon>
        <taxon>Bacillota</taxon>
        <taxon>Bacilli</taxon>
        <taxon>Lactobacillales</taxon>
        <taxon>Lactobacillaceae</taxon>
        <taxon>Lentilactobacillus</taxon>
    </lineage>
</organism>
<keyword evidence="3" id="KW-0813">Transport</keyword>
<evidence type="ECO:0000256" key="5">
    <source>
        <dbReference type="ARBA" id="ARBA00022692"/>
    </source>
</evidence>
<name>A0A1S6QGD3_9LACO</name>
<comment type="similarity">
    <text evidence="2 8">Belongs to the 4-toluene sulfonate uptake permease (TSUP) (TC 2.A.102) family.</text>
</comment>
<evidence type="ECO:0000256" key="7">
    <source>
        <dbReference type="ARBA" id="ARBA00023136"/>
    </source>
</evidence>
<sequence>MELLLLVLLPAVLASLVQGITGFGSAIVLMIFLPSILPIPQSAGVASLIMSVANLMMAWHYRKALKVKRIIGPFIVYGLVAFLSLKLGSALDVKVLKMLLGGLLLCLSIYFLFFKSLGNGRKYPIYVALIFMIISGFFNGLFGIGGPLMAMYFLSLAKNKEEYLASIQTFFLIDQVYITTVRFASGILTTSDIKFILIGIVGGVIGTMIANRITKHMNINMIEKSVFSFIGLSGIYYLFK</sequence>
<dbReference type="InterPro" id="IPR002781">
    <property type="entry name" value="TM_pro_TauE-like"/>
</dbReference>
<dbReference type="AlphaFoldDB" id="A0A1S6QGD3"/>
<evidence type="ECO:0000256" key="2">
    <source>
        <dbReference type="ARBA" id="ARBA00009142"/>
    </source>
</evidence>
<dbReference type="RefSeq" id="WP_035165796.1">
    <property type="nucleotide sequence ID" value="NZ_CP018906.1"/>
</dbReference>
<dbReference type="Pfam" id="PF01925">
    <property type="entry name" value="TauE"/>
    <property type="match status" value="1"/>
</dbReference>
<keyword evidence="4 8" id="KW-1003">Cell membrane</keyword>
<reference evidence="9 10" key="1">
    <citation type="journal article" date="2015" name="Genome Announc.">
        <title>Genome Sequence of Lactobacillus curieae CCTCC M 2011381T, a Novel Producer of Gamma-aminobutyric Acid.</title>
        <authorList>
            <person name="Wang Y."/>
            <person name="Wang Y."/>
            <person name="Lang C."/>
            <person name="Wei D."/>
            <person name="Xu P."/>
            <person name="Xie J."/>
        </authorList>
    </citation>
    <scope>NUCLEOTIDE SEQUENCE [LARGE SCALE GENOMIC DNA]</scope>
    <source>
        <strain evidence="9 10">CCTCC M 2011381</strain>
    </source>
</reference>
<dbReference type="GO" id="GO:0005886">
    <property type="term" value="C:plasma membrane"/>
    <property type="evidence" value="ECO:0007669"/>
    <property type="project" value="UniProtKB-SubCell"/>
</dbReference>
<feature type="transmembrane region" description="Helical" evidence="8">
    <location>
        <begin position="222"/>
        <end position="239"/>
    </location>
</feature>
<feature type="transmembrane region" description="Helical" evidence="8">
    <location>
        <begin position="29"/>
        <end position="58"/>
    </location>
</feature>
<dbReference type="OrthoDB" id="7843147at2"/>
<evidence type="ECO:0000313" key="9">
    <source>
        <dbReference type="EMBL" id="AQW20661.1"/>
    </source>
</evidence>
<dbReference type="eggNOG" id="COG0730">
    <property type="taxonomic scope" value="Bacteria"/>
</dbReference>
<dbReference type="KEGG" id="lcu:PL11_001400"/>
<feature type="transmembrane region" description="Helical" evidence="8">
    <location>
        <begin position="125"/>
        <end position="154"/>
    </location>
</feature>
<evidence type="ECO:0000256" key="3">
    <source>
        <dbReference type="ARBA" id="ARBA00022448"/>
    </source>
</evidence>
<proteinExistence type="inferred from homology"/>
<dbReference type="EMBL" id="CP018906">
    <property type="protein sequence ID" value="AQW20661.1"/>
    <property type="molecule type" value="Genomic_DNA"/>
</dbReference>
<dbReference type="Proteomes" id="UP000030361">
    <property type="component" value="Chromosome"/>
</dbReference>
<protein>
    <recommendedName>
        <fullName evidence="8">Probable membrane transporter protein</fullName>
    </recommendedName>
</protein>
<evidence type="ECO:0000256" key="6">
    <source>
        <dbReference type="ARBA" id="ARBA00022989"/>
    </source>
</evidence>
<evidence type="ECO:0000256" key="8">
    <source>
        <dbReference type="RuleBase" id="RU363041"/>
    </source>
</evidence>
<evidence type="ECO:0000313" key="10">
    <source>
        <dbReference type="Proteomes" id="UP000030361"/>
    </source>
</evidence>
<keyword evidence="10" id="KW-1185">Reference proteome</keyword>
<dbReference type="InterPro" id="IPR052017">
    <property type="entry name" value="TSUP"/>
</dbReference>
<accession>A0A1S6QGD3</accession>
<evidence type="ECO:0000256" key="4">
    <source>
        <dbReference type="ARBA" id="ARBA00022475"/>
    </source>
</evidence>
<feature type="transmembrane region" description="Helical" evidence="8">
    <location>
        <begin position="193"/>
        <end position="210"/>
    </location>
</feature>
<feature type="transmembrane region" description="Helical" evidence="8">
    <location>
        <begin position="95"/>
        <end position="113"/>
    </location>
</feature>
<gene>
    <name evidence="9" type="ORF">PL11_001400</name>
</gene>
<evidence type="ECO:0000256" key="1">
    <source>
        <dbReference type="ARBA" id="ARBA00004651"/>
    </source>
</evidence>
<dbReference type="PANTHER" id="PTHR30269:SF37">
    <property type="entry name" value="MEMBRANE TRANSPORTER PROTEIN"/>
    <property type="match status" value="1"/>
</dbReference>
<feature type="transmembrane region" description="Helical" evidence="8">
    <location>
        <begin position="70"/>
        <end position="89"/>
    </location>
</feature>
<keyword evidence="5 8" id="KW-0812">Transmembrane</keyword>
<keyword evidence="6 8" id="KW-1133">Transmembrane helix</keyword>
<comment type="subcellular location">
    <subcellularLocation>
        <location evidence="1 8">Cell membrane</location>
        <topology evidence="1 8">Multi-pass membrane protein</topology>
    </subcellularLocation>
</comment>
<dbReference type="PANTHER" id="PTHR30269">
    <property type="entry name" value="TRANSMEMBRANE PROTEIN YFCA"/>
    <property type="match status" value="1"/>
</dbReference>
<keyword evidence="7 8" id="KW-0472">Membrane</keyword>